<proteinExistence type="predicted"/>
<gene>
    <name evidence="1" type="ORF">M9H77_23057</name>
</gene>
<comment type="caution">
    <text evidence="1">The sequence shown here is derived from an EMBL/GenBank/DDBJ whole genome shotgun (WGS) entry which is preliminary data.</text>
</comment>
<evidence type="ECO:0000313" key="2">
    <source>
        <dbReference type="Proteomes" id="UP001060085"/>
    </source>
</evidence>
<protein>
    <submittedName>
        <fullName evidence="1">Uncharacterized protein</fullName>
    </submittedName>
</protein>
<name>A0ACC0AUD6_CATRO</name>
<keyword evidence="2" id="KW-1185">Reference proteome</keyword>
<dbReference type="EMBL" id="CM044705">
    <property type="protein sequence ID" value="KAI5663734.1"/>
    <property type="molecule type" value="Genomic_DNA"/>
</dbReference>
<organism evidence="1 2">
    <name type="scientific">Catharanthus roseus</name>
    <name type="common">Madagascar periwinkle</name>
    <name type="synonym">Vinca rosea</name>
    <dbReference type="NCBI Taxonomy" id="4058"/>
    <lineage>
        <taxon>Eukaryota</taxon>
        <taxon>Viridiplantae</taxon>
        <taxon>Streptophyta</taxon>
        <taxon>Embryophyta</taxon>
        <taxon>Tracheophyta</taxon>
        <taxon>Spermatophyta</taxon>
        <taxon>Magnoliopsida</taxon>
        <taxon>eudicotyledons</taxon>
        <taxon>Gunneridae</taxon>
        <taxon>Pentapetalae</taxon>
        <taxon>asterids</taxon>
        <taxon>lamiids</taxon>
        <taxon>Gentianales</taxon>
        <taxon>Apocynaceae</taxon>
        <taxon>Rauvolfioideae</taxon>
        <taxon>Vinceae</taxon>
        <taxon>Catharanthinae</taxon>
        <taxon>Catharanthus</taxon>
    </lineage>
</organism>
<reference evidence="2" key="1">
    <citation type="journal article" date="2023" name="Nat. Plants">
        <title>Single-cell RNA sequencing provides a high-resolution roadmap for understanding the multicellular compartmentation of specialized metabolism.</title>
        <authorList>
            <person name="Sun S."/>
            <person name="Shen X."/>
            <person name="Li Y."/>
            <person name="Li Y."/>
            <person name="Wang S."/>
            <person name="Li R."/>
            <person name="Zhang H."/>
            <person name="Shen G."/>
            <person name="Guo B."/>
            <person name="Wei J."/>
            <person name="Xu J."/>
            <person name="St-Pierre B."/>
            <person name="Chen S."/>
            <person name="Sun C."/>
        </authorList>
    </citation>
    <scope>NUCLEOTIDE SEQUENCE [LARGE SCALE GENOMIC DNA]</scope>
</reference>
<accession>A0ACC0AUD6</accession>
<sequence>MPRINSTSCNVTVISPQGMWKLLVSGCHLSTKADGKEEFGCRNMQDLKCDSPVSPANCTTAGSLGSNWLGTRLVEGRDFSGLFCRDPVILLITDMKLSANPFPLPEAGLWPEDEAQPQEQARDHHRHRHHHHHHQHHHVHHHPHRPHRYECGGNQP</sequence>
<evidence type="ECO:0000313" key="1">
    <source>
        <dbReference type="EMBL" id="KAI5663734.1"/>
    </source>
</evidence>
<dbReference type="Proteomes" id="UP001060085">
    <property type="component" value="Linkage Group LG05"/>
</dbReference>